<feature type="domain" description="Resolvase/invertase-type recombinase catalytic" evidence="1">
    <location>
        <begin position="1"/>
        <end position="61"/>
    </location>
</feature>
<name>A0A0V8QEC1_9FIRM</name>
<evidence type="ECO:0000313" key="2">
    <source>
        <dbReference type="EMBL" id="KSV58933.1"/>
    </source>
</evidence>
<accession>A0A0V8QEC1</accession>
<dbReference type="EMBL" id="LNAM01000156">
    <property type="protein sequence ID" value="KSV58933.1"/>
    <property type="molecule type" value="Genomic_DNA"/>
</dbReference>
<evidence type="ECO:0000313" key="3">
    <source>
        <dbReference type="Proteomes" id="UP000054874"/>
    </source>
</evidence>
<dbReference type="Pfam" id="PF00239">
    <property type="entry name" value="Resolvase"/>
    <property type="match status" value="1"/>
</dbReference>
<proteinExistence type="predicted"/>
<keyword evidence="3" id="KW-1185">Reference proteome</keyword>
<dbReference type="GO" id="GO:0003677">
    <property type="term" value="F:DNA binding"/>
    <property type="evidence" value="ECO:0007669"/>
    <property type="project" value="InterPro"/>
</dbReference>
<dbReference type="InterPro" id="IPR006119">
    <property type="entry name" value="Resolv_N"/>
</dbReference>
<dbReference type="Proteomes" id="UP000054874">
    <property type="component" value="Unassembled WGS sequence"/>
</dbReference>
<dbReference type="Gene3D" id="3.40.50.1390">
    <property type="entry name" value="Resolvase, N-terminal catalytic domain"/>
    <property type="match status" value="1"/>
</dbReference>
<comment type="caution">
    <text evidence="2">The sequence shown here is derived from an EMBL/GenBank/DDBJ whole genome shotgun (WGS) entry which is preliminary data.</text>
</comment>
<dbReference type="CDD" id="cd00338">
    <property type="entry name" value="Ser_Recombinase"/>
    <property type="match status" value="1"/>
</dbReference>
<dbReference type="SUPFAM" id="SSF53041">
    <property type="entry name" value="Resolvase-like"/>
    <property type="match status" value="1"/>
</dbReference>
<dbReference type="InterPro" id="IPR036162">
    <property type="entry name" value="Resolvase-like_N_sf"/>
</dbReference>
<gene>
    <name evidence="2" type="ORF">ASU35_10940</name>
</gene>
<reference evidence="2 3" key="1">
    <citation type="submission" date="2015-11" db="EMBL/GenBank/DDBJ databases">
        <title>Butyribacter intestini gen. nov., sp. nov., a butyric acid-producing bacterium of the family Lachnospiraceae isolated from the human faeces.</title>
        <authorList>
            <person name="Zou Y."/>
            <person name="Xue W."/>
            <person name="Luo G."/>
            <person name="Lv M."/>
        </authorList>
    </citation>
    <scope>NUCLEOTIDE SEQUENCE [LARGE SCALE GENOMIC DNA]</scope>
    <source>
        <strain evidence="2 3">ACET-33324</strain>
    </source>
</reference>
<dbReference type="PROSITE" id="PS51736">
    <property type="entry name" value="RECOMBINASES_3"/>
    <property type="match status" value="1"/>
</dbReference>
<organism evidence="2 3">
    <name type="scientific">Acetivibrio ethanolgignens</name>
    <dbReference type="NCBI Taxonomy" id="290052"/>
    <lineage>
        <taxon>Bacteria</taxon>
        <taxon>Bacillati</taxon>
        <taxon>Bacillota</taxon>
        <taxon>Clostridia</taxon>
        <taxon>Eubacteriales</taxon>
        <taxon>Oscillospiraceae</taxon>
        <taxon>Acetivibrio</taxon>
    </lineage>
</organism>
<dbReference type="GO" id="GO:0000150">
    <property type="term" value="F:DNA strand exchange activity"/>
    <property type="evidence" value="ECO:0007669"/>
    <property type="project" value="InterPro"/>
</dbReference>
<protein>
    <recommendedName>
        <fullName evidence="1">Resolvase/invertase-type recombinase catalytic domain-containing protein</fullName>
    </recommendedName>
</protein>
<dbReference type="STRING" id="290052.ASU35_10940"/>
<sequence length="61" mass="7299">MEYAKSNSYYIPKEYIFMELGVSGRKADKRPQFQRMIALAKLKDHPIDTILVWKFSRFARN</sequence>
<evidence type="ECO:0000259" key="1">
    <source>
        <dbReference type="PROSITE" id="PS51736"/>
    </source>
</evidence>
<dbReference type="AlphaFoldDB" id="A0A0V8QEC1"/>